<dbReference type="EMBL" id="UAQP01000014">
    <property type="protein sequence ID" value="SPU54489.1"/>
    <property type="molecule type" value="Genomic_DNA"/>
</dbReference>
<evidence type="ECO:0000313" key="3">
    <source>
        <dbReference type="Proteomes" id="UP000251186"/>
    </source>
</evidence>
<feature type="region of interest" description="Disordered" evidence="1">
    <location>
        <begin position="37"/>
        <end position="68"/>
    </location>
</feature>
<dbReference type="PANTHER" id="PTHR36109">
    <property type="entry name" value="MEMBRANE PROTEIN-RELATED"/>
    <property type="match status" value="1"/>
</dbReference>
<gene>
    <name evidence="2" type="ORF">NCTC11166_01870</name>
</gene>
<dbReference type="InterPro" id="IPR052948">
    <property type="entry name" value="Low_temp-induced_all0457"/>
</dbReference>
<evidence type="ECO:0000256" key="1">
    <source>
        <dbReference type="SAM" id="MobiDB-lite"/>
    </source>
</evidence>
<name>A0A2X1BEL3_BREVE</name>
<feature type="compositionally biased region" description="Basic and acidic residues" evidence="1">
    <location>
        <begin position="39"/>
        <end position="50"/>
    </location>
</feature>
<accession>A0A2X1BEL3</accession>
<evidence type="ECO:0008006" key="4">
    <source>
        <dbReference type="Google" id="ProtNLM"/>
    </source>
</evidence>
<dbReference type="PANTHER" id="PTHR36109:SF2">
    <property type="entry name" value="MEMBRANE PROTEIN"/>
    <property type="match status" value="1"/>
</dbReference>
<dbReference type="AlphaFoldDB" id="A0A2X1BEL3"/>
<evidence type="ECO:0000313" key="2">
    <source>
        <dbReference type="EMBL" id="SPU54489.1"/>
    </source>
</evidence>
<protein>
    <recommendedName>
        <fullName evidence="4">General stress protein 17M-like domain-containing protein</fullName>
    </recommendedName>
</protein>
<dbReference type="RefSeq" id="WP_112862683.1">
    <property type="nucleotide sequence ID" value="NZ_UAQP01000014.1"/>
</dbReference>
<proteinExistence type="predicted"/>
<dbReference type="Proteomes" id="UP000251186">
    <property type="component" value="Unassembled WGS sequence"/>
</dbReference>
<sequence length="212" mass="21457">MATVTRLFDSHTEALDAVSKLESAGVHHDKISIVSNNADDWHSKSRDHKAGPLGDRNGDGENDVADGAGKGATTGGLLGAGAGVLAGLGMLAIPGLGPVVAAGWLASTAVGAAVGAAAGGATGGLLGALKESGHSDEEANVYSEGVRRGGTLVSVKADGDEAQRIQAILDGSRGYDAATRGEAYRQSGWSGFDADAKPYTSEQILEERARYR</sequence>
<reference evidence="2 3" key="1">
    <citation type="submission" date="2018-06" db="EMBL/GenBank/DDBJ databases">
        <authorList>
            <consortium name="Pathogen Informatics"/>
            <person name="Doyle S."/>
        </authorList>
    </citation>
    <scope>NUCLEOTIDE SEQUENCE [LARGE SCALE GENOMIC DNA]</scope>
    <source>
        <strain evidence="2 3">NCTC11166</strain>
    </source>
</reference>
<organism evidence="2 3">
    <name type="scientific">Brevundimonas vesicularis</name>
    <name type="common">Pseudomonas vesicularis</name>
    <dbReference type="NCBI Taxonomy" id="41276"/>
    <lineage>
        <taxon>Bacteria</taxon>
        <taxon>Pseudomonadati</taxon>
        <taxon>Pseudomonadota</taxon>
        <taxon>Alphaproteobacteria</taxon>
        <taxon>Caulobacterales</taxon>
        <taxon>Caulobacteraceae</taxon>
        <taxon>Brevundimonas</taxon>
    </lineage>
</organism>